<protein>
    <submittedName>
        <fullName evidence="1">Uncharacterized protein</fullName>
    </submittedName>
</protein>
<dbReference type="EMBL" id="JAFFHC010000005">
    <property type="protein sequence ID" value="KAK4675762.1"/>
    <property type="molecule type" value="Genomic_DNA"/>
</dbReference>
<comment type="caution">
    <text evidence="1">The sequence shown here is derived from an EMBL/GenBank/DDBJ whole genome shotgun (WGS) entry which is preliminary data.</text>
</comment>
<reference evidence="1 2" key="1">
    <citation type="journal article" date="2023" name="bioRxiv">
        <title>High-quality genome assemblies of four members of thePodospora anserinaspecies complex.</title>
        <authorList>
            <person name="Ament-Velasquez S.L."/>
            <person name="Vogan A.A."/>
            <person name="Wallerman O."/>
            <person name="Hartmann F."/>
            <person name="Gautier V."/>
            <person name="Silar P."/>
            <person name="Giraud T."/>
            <person name="Johannesson H."/>
        </authorList>
    </citation>
    <scope>NUCLEOTIDE SEQUENCE [LARGE SCALE GENOMIC DNA]</scope>
    <source>
        <strain evidence="1 2">CBS 124.78</strain>
    </source>
</reference>
<evidence type="ECO:0000313" key="2">
    <source>
        <dbReference type="Proteomes" id="UP001323617"/>
    </source>
</evidence>
<gene>
    <name evidence="1" type="ORF">QC764_512335</name>
</gene>
<dbReference type="GeneID" id="87969321"/>
<accession>A0ABR0I6I0</accession>
<organism evidence="1 2">
    <name type="scientific">Podospora pseudoanserina</name>
    <dbReference type="NCBI Taxonomy" id="2609844"/>
    <lineage>
        <taxon>Eukaryota</taxon>
        <taxon>Fungi</taxon>
        <taxon>Dikarya</taxon>
        <taxon>Ascomycota</taxon>
        <taxon>Pezizomycotina</taxon>
        <taxon>Sordariomycetes</taxon>
        <taxon>Sordariomycetidae</taxon>
        <taxon>Sordariales</taxon>
        <taxon>Podosporaceae</taxon>
        <taxon>Podospora</taxon>
    </lineage>
</organism>
<dbReference type="RefSeq" id="XP_062799232.1">
    <property type="nucleotide sequence ID" value="XM_062948456.1"/>
</dbReference>
<keyword evidence="2" id="KW-1185">Reference proteome</keyword>
<name>A0ABR0I6I0_9PEZI</name>
<evidence type="ECO:0000313" key="1">
    <source>
        <dbReference type="EMBL" id="KAK4675762.1"/>
    </source>
</evidence>
<dbReference type="Proteomes" id="UP001323617">
    <property type="component" value="Unassembled WGS sequence"/>
</dbReference>
<sequence>MDAARHDVNQPLDPSRKEIRLLRIVGEVEGRLNCHLDTVALVQDVSSFTALSHLQAEFRDRDPATLRLWADGIGIDQSDNAERASQVQLWPPSTHQPNSPSAGRAQLTRIVWPRHRKHHLVCRVAFARFALLVSDIDLSGSGARRPLVAACPLAVTPYSMLETIADAVRQIDRWCCGHAPSFFHRWIWRTIFKTPPRREKVYTIQHARNRRLTFADTSQQPGPTENARMTVYDLAYGAAKLQATNEKDYVNGMLGVTGLAINPDCTHDKPQYGPWTEWVRTWTRLPVPNTPDPQFL</sequence>
<proteinExistence type="predicted"/>